<accession>A0A655YQD9</accession>
<feature type="region of interest" description="Disordered" evidence="1">
    <location>
        <begin position="37"/>
        <end position="84"/>
    </location>
</feature>
<protein>
    <submittedName>
        <fullName evidence="2">Uncharacterized protein</fullName>
    </submittedName>
</protein>
<reference evidence="2 3" key="1">
    <citation type="submission" date="2015-07" db="EMBL/GenBank/DDBJ databases">
        <authorList>
            <consortium name="Pathogen Informatics"/>
        </authorList>
    </citation>
    <scope>NUCLEOTIDE SEQUENCE [LARGE SCALE GENOMIC DNA]</scope>
    <source>
        <strain evidence="2 3">A316</strain>
    </source>
</reference>
<evidence type="ECO:0000313" key="3">
    <source>
        <dbReference type="Proteomes" id="UP000041770"/>
    </source>
</evidence>
<proteinExistence type="predicted"/>
<evidence type="ECO:0000313" key="2">
    <source>
        <dbReference type="EMBL" id="CSD12895.1"/>
    </source>
</evidence>
<feature type="compositionally biased region" description="Polar residues" evidence="1">
    <location>
        <begin position="42"/>
        <end position="53"/>
    </location>
</feature>
<dbReference type="EMBL" id="CWQY01000029">
    <property type="protein sequence ID" value="CSD12895.1"/>
    <property type="molecule type" value="Genomic_DNA"/>
</dbReference>
<dbReference type="AlphaFoldDB" id="A0A655YQD9"/>
<sequence length="84" mass="9490">MLLLQLSAEQKVPKIRCHESRRFLYNEDRCDGLLLPEKGSNVDATSPANQSEKYGQFEREHGQHAPLHVDGFPLHAGGEQGSYR</sequence>
<dbReference type="Proteomes" id="UP000041770">
    <property type="component" value="Unassembled WGS sequence"/>
</dbReference>
<gene>
    <name evidence="2" type="ORF">ERS013200_03265</name>
</gene>
<name>A0A655YQD9_VIBCL</name>
<evidence type="ECO:0000256" key="1">
    <source>
        <dbReference type="SAM" id="MobiDB-lite"/>
    </source>
</evidence>
<organism evidence="2 3">
    <name type="scientific">Vibrio cholerae</name>
    <dbReference type="NCBI Taxonomy" id="666"/>
    <lineage>
        <taxon>Bacteria</taxon>
        <taxon>Pseudomonadati</taxon>
        <taxon>Pseudomonadota</taxon>
        <taxon>Gammaproteobacteria</taxon>
        <taxon>Vibrionales</taxon>
        <taxon>Vibrionaceae</taxon>
        <taxon>Vibrio</taxon>
    </lineage>
</organism>